<organism evidence="1 2">
    <name type="scientific">Streptomyces ipomoeae</name>
    <dbReference type="NCBI Taxonomy" id="103232"/>
    <lineage>
        <taxon>Bacteria</taxon>
        <taxon>Bacillati</taxon>
        <taxon>Actinomycetota</taxon>
        <taxon>Actinomycetes</taxon>
        <taxon>Kitasatosporales</taxon>
        <taxon>Streptomycetaceae</taxon>
        <taxon>Streptomyces</taxon>
    </lineage>
</organism>
<dbReference type="Proteomes" id="UP000318720">
    <property type="component" value="Unassembled WGS sequence"/>
</dbReference>
<evidence type="ECO:0000313" key="1">
    <source>
        <dbReference type="EMBL" id="TQE23672.1"/>
    </source>
</evidence>
<dbReference type="EMBL" id="SPAZ01000270">
    <property type="protein sequence ID" value="TQE23672.1"/>
    <property type="molecule type" value="Genomic_DNA"/>
</dbReference>
<gene>
    <name evidence="1" type="ORF">Sipo8835_34565</name>
</gene>
<comment type="caution">
    <text evidence="1">The sequence shown here is derived from an EMBL/GenBank/DDBJ whole genome shotgun (WGS) entry which is preliminary data.</text>
</comment>
<name>A0AAE8VX21_9ACTN</name>
<reference evidence="1 2" key="1">
    <citation type="submission" date="2019-03" db="EMBL/GenBank/DDBJ databases">
        <title>Comparative genomic analyses of the sweetpotato soil rot pathogen, Streptomyces ipomoeae.</title>
        <authorList>
            <person name="Ruschel Soares N."/>
            <person name="Badger J.H."/>
            <person name="Huguet-Tapia J.C."/>
            <person name="Clark C.A."/>
            <person name="Pettis G.S."/>
        </authorList>
    </citation>
    <scope>NUCLEOTIDE SEQUENCE [LARGE SCALE GENOMIC DNA]</scope>
    <source>
        <strain evidence="1 2">88-35</strain>
    </source>
</reference>
<evidence type="ECO:0008006" key="3">
    <source>
        <dbReference type="Google" id="ProtNLM"/>
    </source>
</evidence>
<dbReference type="InterPro" id="IPR025680">
    <property type="entry name" value="DddI"/>
</dbReference>
<sequence>MLARYFDPEADEPRERTVTDAAEVATLLVELTGMGAGSGRGAPALELEADNGSALSIGPTPHGDVLLWTDPLEDTFHSIGDRSREGTVVFDYFGSYTEVPMESVVPRELALGAARAFLTTGSPVTEELTFEPD</sequence>
<protein>
    <recommendedName>
        <fullName evidence="3">Immunity protein Imm1</fullName>
    </recommendedName>
</protein>
<dbReference type="RefSeq" id="WP_048821692.1">
    <property type="nucleotide sequence ID" value="NZ_JARAVA010000270.1"/>
</dbReference>
<dbReference type="Pfam" id="PF14430">
    <property type="entry name" value="Imm1"/>
    <property type="match status" value="1"/>
</dbReference>
<accession>A0AAE8VX21</accession>
<proteinExistence type="predicted"/>
<evidence type="ECO:0000313" key="2">
    <source>
        <dbReference type="Proteomes" id="UP000318720"/>
    </source>
</evidence>
<dbReference type="AlphaFoldDB" id="A0AAE8VX21"/>